<dbReference type="InterPro" id="IPR001173">
    <property type="entry name" value="Glyco_trans_2-like"/>
</dbReference>
<dbReference type="PRINTS" id="PR01439">
    <property type="entry name" value="CELLSNTHASEA"/>
</dbReference>
<feature type="domain" description="PilZ" evidence="13">
    <location>
        <begin position="592"/>
        <end position="679"/>
    </location>
</feature>
<feature type="transmembrane region" description="Helical" evidence="11">
    <location>
        <begin position="77"/>
        <end position="94"/>
    </location>
</feature>
<organism evidence="14 15">
    <name type="scientific">Azohydromonas lata</name>
    <dbReference type="NCBI Taxonomy" id="45677"/>
    <lineage>
        <taxon>Bacteria</taxon>
        <taxon>Pseudomonadati</taxon>
        <taxon>Pseudomonadota</taxon>
        <taxon>Betaproteobacteria</taxon>
        <taxon>Burkholderiales</taxon>
        <taxon>Sphaerotilaceae</taxon>
        <taxon>Azohydromonas</taxon>
    </lineage>
</organism>
<dbReference type="Gene3D" id="2.40.10.220">
    <property type="entry name" value="predicted glycosyltransferase like domains"/>
    <property type="match status" value="1"/>
</dbReference>
<evidence type="ECO:0000256" key="8">
    <source>
        <dbReference type="ARBA" id="ARBA00022989"/>
    </source>
</evidence>
<keyword evidence="9 11" id="KW-0472">Membrane</keyword>
<feature type="transmembrane region" description="Helical" evidence="11">
    <location>
        <begin position="462"/>
        <end position="481"/>
    </location>
</feature>
<evidence type="ECO:0000256" key="4">
    <source>
        <dbReference type="ARBA" id="ARBA00022676"/>
    </source>
</evidence>
<dbReference type="InterPro" id="IPR003919">
    <property type="entry name" value="Cell_synth_A"/>
</dbReference>
<dbReference type="PANTHER" id="PTHR43867:SF2">
    <property type="entry name" value="CELLULOSE SYNTHASE CATALYTIC SUBUNIT A [UDP-FORMING]"/>
    <property type="match status" value="1"/>
</dbReference>
<evidence type="ECO:0000256" key="10">
    <source>
        <dbReference type="ARBA" id="ARBA00048682"/>
    </source>
</evidence>
<accession>A0ABU5IKD4</accession>
<name>A0ABU5IKD4_9BURK</name>
<dbReference type="CDD" id="cd06421">
    <property type="entry name" value="CESA_CelA_like"/>
    <property type="match status" value="1"/>
</dbReference>
<sequence>MKREDPLNDLPTLPLRATPGLHVQDLAWLLPASVLFLLALVPTTLQAQLLLSGALLAALVPCHYFGRHAHTLRAQSLWRLTVIAVCTLLSLRYMHWRATESMPLQFGMAAMVGGLLLFLAEAYGFVNMVLGFMINSAPFHRRSVPLPADERELPTVDVFIPTYNEDAAVLRPTVIAATQLNYPAHKLRVYVLDDGGTAQKLADPDALRADAARRRAESLKALAERYGATYLTRERNLHAKAGNLNAALAHARGELLLILDCDHIPTADFLRRTVGFFLADPKLFVLQTPHNFVSPDPLERNLDTHHESPAENELFYDVMQPGLDFWGTSFFCGSAAVLRRCVIDELGGISGRTITEDAETTLDALSLGYKAAYYNRPMVSGLQPETFAGFIVQRVRWGQGMWQIFMLKNPWKQPKLRLVQRILYTNFAFYWGFAGARLIMLLAPPAYLLLGINLCDTTADQLLAYAGPALLGSLASTQFIYGRVRWPFVSQLYEIVQSVHVVRGLWEVMRRPTAPSFKVTPKGETLDADFVSSLARPFYVLLALTAAAVLAGLYRWQHEPWNQGAIAFVLFWGALDLLLLLGVLGITFERRQLRNEPRAPHEEGVVLHSGRRTWTGATVDASSTGLGVQLSPRPEGFGGLAPGLRVDVELPGRQRRLHATVLGVRPRRDGSVGVGLRYAFDNVLQERLAVDVAFGSSEVLVANNRRRHAGRSVLRSLVALFRHALTDGLDHLLHLRELWVQRQRARAAQRRDKRRTMDGHSHEA</sequence>
<comment type="catalytic activity">
    <reaction evidence="10 11">
        <text>[(1-&gt;4)-beta-D-glucosyl](n) + UDP-alpha-D-glucose = [(1-&gt;4)-beta-D-glucosyl](n+1) + UDP + H(+)</text>
        <dbReference type="Rhea" id="RHEA:19929"/>
        <dbReference type="Rhea" id="RHEA-COMP:10033"/>
        <dbReference type="Rhea" id="RHEA-COMP:10034"/>
        <dbReference type="ChEBI" id="CHEBI:15378"/>
        <dbReference type="ChEBI" id="CHEBI:18246"/>
        <dbReference type="ChEBI" id="CHEBI:58223"/>
        <dbReference type="ChEBI" id="CHEBI:58885"/>
        <dbReference type="EC" id="2.4.1.12"/>
    </reaction>
</comment>
<keyword evidence="7 11" id="KW-0135">Cellulose biosynthesis</keyword>
<keyword evidence="3 11" id="KW-0997">Cell inner membrane</keyword>
<keyword evidence="8 11" id="KW-1133">Transmembrane helix</keyword>
<comment type="cofactor">
    <cofactor evidence="11">
        <name>Mg(2+)</name>
        <dbReference type="ChEBI" id="CHEBI:18420"/>
    </cofactor>
</comment>
<keyword evidence="11" id="KW-0973">c-di-GMP</keyword>
<feature type="transmembrane region" description="Helical" evidence="11">
    <location>
        <begin position="106"/>
        <end position="134"/>
    </location>
</feature>
<comment type="function">
    <text evidence="11">Catalytic subunit of cellulose synthase. It polymerizes uridine 5'-diphosphate glucose to cellulose.</text>
</comment>
<comment type="subcellular location">
    <subcellularLocation>
        <location evidence="1">Cell inner membrane</location>
        <topology evidence="1">Multi-pass membrane protein</topology>
    </subcellularLocation>
</comment>
<dbReference type="Pfam" id="PF00535">
    <property type="entry name" value="Glycos_transf_2"/>
    <property type="match status" value="1"/>
</dbReference>
<dbReference type="EMBL" id="JAXOJX010000042">
    <property type="protein sequence ID" value="MDZ5459358.1"/>
    <property type="molecule type" value="Genomic_DNA"/>
</dbReference>
<evidence type="ECO:0000259" key="12">
    <source>
        <dbReference type="Pfam" id="PF00535"/>
    </source>
</evidence>
<evidence type="ECO:0000256" key="11">
    <source>
        <dbReference type="RuleBase" id="RU365020"/>
    </source>
</evidence>
<keyword evidence="4 11" id="KW-0328">Glycosyltransferase</keyword>
<keyword evidence="6 11" id="KW-0812">Transmembrane</keyword>
<evidence type="ECO:0000256" key="1">
    <source>
        <dbReference type="ARBA" id="ARBA00004429"/>
    </source>
</evidence>
<dbReference type="InterPro" id="IPR009875">
    <property type="entry name" value="PilZ_domain"/>
</dbReference>
<dbReference type="NCBIfam" id="TIGR03030">
    <property type="entry name" value="CelA"/>
    <property type="match status" value="1"/>
</dbReference>
<evidence type="ECO:0000256" key="2">
    <source>
        <dbReference type="ARBA" id="ARBA00022475"/>
    </source>
</evidence>
<comment type="caution">
    <text evidence="11">Lacks conserved residue(s) required for the propagation of feature annotation.</text>
</comment>
<keyword evidence="15" id="KW-1185">Reference proteome</keyword>
<evidence type="ECO:0000313" key="15">
    <source>
        <dbReference type="Proteomes" id="UP001293718"/>
    </source>
</evidence>
<evidence type="ECO:0000256" key="6">
    <source>
        <dbReference type="ARBA" id="ARBA00022692"/>
    </source>
</evidence>
<feature type="transmembrane region" description="Helical" evidence="11">
    <location>
        <begin position="538"/>
        <end position="554"/>
    </location>
</feature>
<feature type="transmembrane region" description="Helical" evidence="11">
    <location>
        <begin position="422"/>
        <end position="442"/>
    </location>
</feature>
<dbReference type="Proteomes" id="UP001293718">
    <property type="component" value="Unassembled WGS sequence"/>
</dbReference>
<dbReference type="EC" id="2.4.1.12" evidence="11"/>
<dbReference type="PANTHER" id="PTHR43867">
    <property type="entry name" value="CELLULOSE SYNTHASE CATALYTIC SUBUNIT A [UDP-FORMING]"/>
    <property type="match status" value="1"/>
</dbReference>
<evidence type="ECO:0000256" key="9">
    <source>
        <dbReference type="ARBA" id="ARBA00023136"/>
    </source>
</evidence>
<feature type="transmembrane region" description="Helical" evidence="11">
    <location>
        <begin position="566"/>
        <end position="588"/>
    </location>
</feature>
<dbReference type="RefSeq" id="WP_322467127.1">
    <property type="nucleotide sequence ID" value="NZ_JAXOJX010000042.1"/>
</dbReference>
<keyword evidence="2 11" id="KW-1003">Cell membrane</keyword>
<gene>
    <name evidence="14" type="primary">bcsA</name>
    <name evidence="14" type="ORF">SM757_22525</name>
</gene>
<evidence type="ECO:0000259" key="13">
    <source>
        <dbReference type="Pfam" id="PF07238"/>
    </source>
</evidence>
<evidence type="ECO:0000256" key="3">
    <source>
        <dbReference type="ARBA" id="ARBA00022519"/>
    </source>
</evidence>
<dbReference type="InterPro" id="IPR029044">
    <property type="entry name" value="Nucleotide-diphossugar_trans"/>
</dbReference>
<comment type="caution">
    <text evidence="14">The sequence shown here is derived from an EMBL/GenBank/DDBJ whole genome shotgun (WGS) entry which is preliminary data.</text>
</comment>
<dbReference type="Gene3D" id="3.90.550.10">
    <property type="entry name" value="Spore Coat Polysaccharide Biosynthesis Protein SpsA, Chain A"/>
    <property type="match status" value="1"/>
</dbReference>
<reference evidence="14 15" key="1">
    <citation type="submission" date="2023-11" db="EMBL/GenBank/DDBJ databases">
        <title>Draft genome of Azohydromonas lata strain H1 (DSM1123), a polyhydroxyalkanoate producer.</title>
        <authorList>
            <person name="Traversa D."/>
            <person name="D'Addabbo P."/>
            <person name="Pazzani C."/>
            <person name="Manzari C."/>
            <person name="Chiara M."/>
            <person name="Scrascia M."/>
        </authorList>
    </citation>
    <scope>NUCLEOTIDE SEQUENCE [LARGE SCALE GENOMIC DNA]</scope>
    <source>
        <strain evidence="14 15">H1</strain>
    </source>
</reference>
<feature type="domain" description="Glycosyltransferase 2-like" evidence="12">
    <location>
        <begin position="158"/>
        <end position="346"/>
    </location>
</feature>
<keyword evidence="5 11" id="KW-0808">Transferase</keyword>
<proteinExistence type="predicted"/>
<protein>
    <recommendedName>
        <fullName evidence="11">Cellulose synthase catalytic subunit [UDP-forming]</fullName>
        <ecNumber evidence="11">2.4.1.12</ecNumber>
    </recommendedName>
</protein>
<evidence type="ECO:0000256" key="5">
    <source>
        <dbReference type="ARBA" id="ARBA00022679"/>
    </source>
</evidence>
<dbReference type="InterPro" id="IPR050321">
    <property type="entry name" value="Glycosyltr_2/OpgH_subfam"/>
</dbReference>
<dbReference type="Pfam" id="PF07238">
    <property type="entry name" value="PilZ"/>
    <property type="match status" value="1"/>
</dbReference>
<evidence type="ECO:0000313" key="14">
    <source>
        <dbReference type="EMBL" id="MDZ5459358.1"/>
    </source>
</evidence>
<comment type="pathway">
    <text evidence="11">Glycan metabolism; bacterial cellulose biosynthesis.</text>
</comment>
<evidence type="ECO:0000256" key="7">
    <source>
        <dbReference type="ARBA" id="ARBA00022916"/>
    </source>
</evidence>
<dbReference type="SUPFAM" id="SSF53448">
    <property type="entry name" value="Nucleotide-diphospho-sugar transferases"/>
    <property type="match status" value="1"/>
</dbReference>